<dbReference type="Proteomes" id="UP000009168">
    <property type="component" value="Unassembled WGS sequence"/>
</dbReference>
<dbReference type="AlphaFoldDB" id="I7MJE1"/>
<organism evidence="1 2">
    <name type="scientific">Tetrahymena thermophila (strain SB210)</name>
    <dbReference type="NCBI Taxonomy" id="312017"/>
    <lineage>
        <taxon>Eukaryota</taxon>
        <taxon>Sar</taxon>
        <taxon>Alveolata</taxon>
        <taxon>Ciliophora</taxon>
        <taxon>Intramacronucleata</taxon>
        <taxon>Oligohymenophorea</taxon>
        <taxon>Hymenostomatida</taxon>
        <taxon>Tetrahymenina</taxon>
        <taxon>Tetrahymenidae</taxon>
        <taxon>Tetrahymena</taxon>
    </lineage>
</organism>
<name>I7MJE1_TETTS</name>
<evidence type="ECO:0000313" key="1">
    <source>
        <dbReference type="EMBL" id="EAS06193.1"/>
    </source>
</evidence>
<dbReference type="RefSeq" id="XP_001026438.1">
    <property type="nucleotide sequence ID" value="XM_001026438.1"/>
</dbReference>
<sequence>MIKLIIYVKNELTDDQNYCTKCQNYLNNKKYEQEQFQFQKNSNQKQILSWFSRNVVYYFWFKWSNSKSKREN</sequence>
<reference evidence="2" key="1">
    <citation type="journal article" date="2006" name="PLoS Biol.">
        <title>Macronuclear genome sequence of the ciliate Tetrahymena thermophila, a model eukaryote.</title>
        <authorList>
            <person name="Eisen J.A."/>
            <person name="Coyne R.S."/>
            <person name="Wu M."/>
            <person name="Wu D."/>
            <person name="Thiagarajan M."/>
            <person name="Wortman J.R."/>
            <person name="Badger J.H."/>
            <person name="Ren Q."/>
            <person name="Amedeo P."/>
            <person name="Jones K.M."/>
            <person name="Tallon L.J."/>
            <person name="Delcher A.L."/>
            <person name="Salzberg S.L."/>
            <person name="Silva J.C."/>
            <person name="Haas B.J."/>
            <person name="Majoros W.H."/>
            <person name="Farzad M."/>
            <person name="Carlton J.M."/>
            <person name="Smith R.K. Jr."/>
            <person name="Garg J."/>
            <person name="Pearlman R.E."/>
            <person name="Karrer K.M."/>
            <person name="Sun L."/>
            <person name="Manning G."/>
            <person name="Elde N.C."/>
            <person name="Turkewitz A.P."/>
            <person name="Asai D.J."/>
            <person name="Wilkes D.E."/>
            <person name="Wang Y."/>
            <person name="Cai H."/>
            <person name="Collins K."/>
            <person name="Stewart B.A."/>
            <person name="Lee S.R."/>
            <person name="Wilamowska K."/>
            <person name="Weinberg Z."/>
            <person name="Ruzzo W.L."/>
            <person name="Wloga D."/>
            <person name="Gaertig J."/>
            <person name="Frankel J."/>
            <person name="Tsao C.-C."/>
            <person name="Gorovsky M.A."/>
            <person name="Keeling P.J."/>
            <person name="Waller R.F."/>
            <person name="Patron N.J."/>
            <person name="Cherry J.M."/>
            <person name="Stover N.A."/>
            <person name="Krieger C.J."/>
            <person name="del Toro C."/>
            <person name="Ryder H.F."/>
            <person name="Williamson S.C."/>
            <person name="Barbeau R.A."/>
            <person name="Hamilton E.P."/>
            <person name="Orias E."/>
        </authorList>
    </citation>
    <scope>NUCLEOTIDE SEQUENCE [LARGE SCALE GENOMIC DNA]</scope>
    <source>
        <strain evidence="2">SB210</strain>
    </source>
</reference>
<gene>
    <name evidence="1" type="ORF">TTHERM_00326750</name>
</gene>
<dbReference type="EMBL" id="GG662299">
    <property type="protein sequence ID" value="EAS06193.1"/>
    <property type="molecule type" value="Genomic_DNA"/>
</dbReference>
<evidence type="ECO:0000313" key="2">
    <source>
        <dbReference type="Proteomes" id="UP000009168"/>
    </source>
</evidence>
<proteinExistence type="predicted"/>
<dbReference type="GeneID" id="7833148"/>
<dbReference type="KEGG" id="tet:TTHERM_00326750"/>
<keyword evidence="2" id="KW-1185">Reference proteome</keyword>
<accession>I7MJE1</accession>
<dbReference type="HOGENOM" id="CLU_2727829_0_0_1"/>
<dbReference type="InParanoid" id="I7MJE1"/>
<protein>
    <submittedName>
        <fullName evidence="1">Uncharacterized protein</fullName>
    </submittedName>
</protein>